<dbReference type="EMBL" id="JAPFRF010000010">
    <property type="protein sequence ID" value="KAJ7320683.1"/>
    <property type="molecule type" value="Genomic_DNA"/>
</dbReference>
<reference evidence="1" key="1">
    <citation type="journal article" date="2023" name="DNA Res.">
        <title>Chromosome-level genome assembly of Phrynocephalus forsythii using third-generation DNA sequencing and Hi-C analysis.</title>
        <authorList>
            <person name="Qi Y."/>
            <person name="Zhao W."/>
            <person name="Zhao Y."/>
            <person name="Niu C."/>
            <person name="Cao S."/>
            <person name="Zhang Y."/>
        </authorList>
    </citation>
    <scope>NUCLEOTIDE SEQUENCE</scope>
    <source>
        <tissue evidence="1">Muscle</tissue>
    </source>
</reference>
<organism evidence="1 2">
    <name type="scientific">Phrynocephalus forsythii</name>
    <dbReference type="NCBI Taxonomy" id="171643"/>
    <lineage>
        <taxon>Eukaryota</taxon>
        <taxon>Metazoa</taxon>
        <taxon>Chordata</taxon>
        <taxon>Craniata</taxon>
        <taxon>Vertebrata</taxon>
        <taxon>Euteleostomi</taxon>
        <taxon>Lepidosauria</taxon>
        <taxon>Squamata</taxon>
        <taxon>Bifurcata</taxon>
        <taxon>Unidentata</taxon>
        <taxon>Episquamata</taxon>
        <taxon>Toxicofera</taxon>
        <taxon>Iguania</taxon>
        <taxon>Acrodonta</taxon>
        <taxon>Agamidae</taxon>
        <taxon>Agaminae</taxon>
        <taxon>Phrynocephalus</taxon>
    </lineage>
</organism>
<name>A0A9Q0XP20_9SAUR</name>
<keyword evidence="2" id="KW-1185">Reference proteome</keyword>
<proteinExistence type="predicted"/>
<evidence type="ECO:0000313" key="2">
    <source>
        <dbReference type="Proteomes" id="UP001142489"/>
    </source>
</evidence>
<dbReference type="Proteomes" id="UP001142489">
    <property type="component" value="Unassembled WGS sequence"/>
</dbReference>
<sequence length="136" mass="15570">LQLPLPVGKPARYLHLLENPKERYIFTLARCNVLPSNVVYGRFGSLPLETRLCPCNTGTTESLVHMILYCPLYKDMHASHLDPHLARLPGRQDEVILHKLLLGKDKTHTRQIAIFINLIIQRRRPQLLNGPSVLHL</sequence>
<gene>
    <name evidence="1" type="ORF">JRQ81_020194</name>
</gene>
<protein>
    <recommendedName>
        <fullName evidence="3">Reverse transcriptase</fullName>
    </recommendedName>
</protein>
<comment type="caution">
    <text evidence="1">The sequence shown here is derived from an EMBL/GenBank/DDBJ whole genome shotgun (WGS) entry which is preliminary data.</text>
</comment>
<evidence type="ECO:0000313" key="1">
    <source>
        <dbReference type="EMBL" id="KAJ7320683.1"/>
    </source>
</evidence>
<evidence type="ECO:0008006" key="3">
    <source>
        <dbReference type="Google" id="ProtNLM"/>
    </source>
</evidence>
<feature type="non-terminal residue" evidence="1">
    <location>
        <position position="1"/>
    </location>
</feature>
<accession>A0A9Q0XP20</accession>
<dbReference type="AlphaFoldDB" id="A0A9Q0XP20"/>